<keyword evidence="2" id="KW-1133">Transmembrane helix</keyword>
<dbReference type="InterPro" id="IPR007813">
    <property type="entry name" value="PilN"/>
</dbReference>
<dbReference type="HOGENOM" id="CLU_097502_0_0_6"/>
<dbReference type="EMBL" id="AAOE01000015">
    <property type="protein sequence ID" value="EAR08885.1"/>
    <property type="molecule type" value="Genomic_DNA"/>
</dbReference>
<evidence type="ECO:0000313" key="4">
    <source>
        <dbReference type="Proteomes" id="UP000005953"/>
    </source>
</evidence>
<evidence type="ECO:0000313" key="3">
    <source>
        <dbReference type="EMBL" id="EAR08885.1"/>
    </source>
</evidence>
<protein>
    <submittedName>
        <fullName evidence="3">Uncharacterized protein</fullName>
    </submittedName>
</protein>
<dbReference type="RefSeq" id="WP_008047788.1">
    <property type="nucleotide sequence ID" value="NZ_CH724154.1"/>
</dbReference>
<gene>
    <name evidence="3" type="ORF">MED297_04427</name>
</gene>
<keyword evidence="1" id="KW-0175">Coiled coil</keyword>
<organism evidence="3 4">
    <name type="scientific">Reinekea blandensis MED297</name>
    <dbReference type="NCBI Taxonomy" id="314283"/>
    <lineage>
        <taxon>Bacteria</taxon>
        <taxon>Pseudomonadati</taxon>
        <taxon>Pseudomonadota</taxon>
        <taxon>Gammaproteobacteria</taxon>
        <taxon>Oceanospirillales</taxon>
        <taxon>Saccharospirillaceae</taxon>
        <taxon>Reinekea</taxon>
    </lineage>
</organism>
<dbReference type="Pfam" id="PF05137">
    <property type="entry name" value="PilN"/>
    <property type="match status" value="1"/>
</dbReference>
<dbReference type="OrthoDB" id="6876592at2"/>
<sequence>MTHQINLNRKHLLPGYSAVQLPTFLGVILLALLLGAGWVGAAWLEHQSLLQEASRLQTELETEQQRLTDFQRNYPNVTNEPELRSENEALTGRLMRARETYQGLAFQLENAVTGFYQPLTQLSEYDLDGLWLNQIHLQDGQRRFVLEGVARHPELIPQYLEQLGQSSFRGISIQSFTMNKQPAEDLWQFSLSNEQPANDRENR</sequence>
<name>A4BG90_9GAMM</name>
<keyword evidence="2" id="KW-0812">Transmembrane</keyword>
<feature type="coiled-coil region" evidence="1">
    <location>
        <begin position="46"/>
        <end position="73"/>
    </location>
</feature>
<evidence type="ECO:0000256" key="1">
    <source>
        <dbReference type="SAM" id="Coils"/>
    </source>
</evidence>
<accession>A4BG90</accession>
<keyword evidence="2" id="KW-0472">Membrane</keyword>
<reference evidence="3 4" key="1">
    <citation type="submission" date="2006-02" db="EMBL/GenBank/DDBJ databases">
        <authorList>
            <person name="Pinhassi J."/>
            <person name="Pedros-Alio C."/>
            <person name="Ferriera S."/>
            <person name="Johnson J."/>
            <person name="Kravitz S."/>
            <person name="Halpern A."/>
            <person name="Remington K."/>
            <person name="Beeson K."/>
            <person name="Tran B."/>
            <person name="Rogers Y.-H."/>
            <person name="Friedman R."/>
            <person name="Venter J.C."/>
        </authorList>
    </citation>
    <scope>NUCLEOTIDE SEQUENCE [LARGE SCALE GENOMIC DNA]</scope>
    <source>
        <strain evidence="3 4">MED297</strain>
    </source>
</reference>
<dbReference type="AlphaFoldDB" id="A4BG90"/>
<dbReference type="STRING" id="314283.MED297_04427"/>
<evidence type="ECO:0000256" key="2">
    <source>
        <dbReference type="SAM" id="Phobius"/>
    </source>
</evidence>
<comment type="caution">
    <text evidence="3">The sequence shown here is derived from an EMBL/GenBank/DDBJ whole genome shotgun (WGS) entry which is preliminary data.</text>
</comment>
<feature type="transmembrane region" description="Helical" evidence="2">
    <location>
        <begin position="21"/>
        <end position="44"/>
    </location>
</feature>
<dbReference type="Proteomes" id="UP000005953">
    <property type="component" value="Unassembled WGS sequence"/>
</dbReference>
<keyword evidence="4" id="KW-1185">Reference proteome</keyword>
<proteinExistence type="predicted"/>